<dbReference type="Proteomes" id="UP000613193">
    <property type="component" value="Unassembled WGS sequence"/>
</dbReference>
<name>A0A934PSI1_9SPHI</name>
<dbReference type="PANTHER" id="PTHR43861:SF1">
    <property type="entry name" value="TRANS-ACONITATE 2-METHYLTRANSFERASE"/>
    <property type="match status" value="1"/>
</dbReference>
<sequence length="210" mass="23840">MNKLKHCYDEVAEEYMARFGDELNGKHLDRILLAAFASENGDKGRLIDLGCGPGQTTAYLYEKGVVDIIGTDLSPIMVAKATQLHTHLKFEVADMTALPYTDSVFGSAIAFYSIVHFYEEKLKTAFKEIYRVLKSGADLLLSFHIGEEPIHYDNFLGKEVDIDFYFWQTDSVVTTAKEAGFAIVDVIERKPYEGIEYPSQRTYLWLRKGK</sequence>
<dbReference type="RefSeq" id="WP_200063825.1">
    <property type="nucleotide sequence ID" value="NZ_JAEHFW010000001.1"/>
</dbReference>
<accession>A0A934PSI1</accession>
<proteinExistence type="predicted"/>
<dbReference type="GO" id="GO:0008168">
    <property type="term" value="F:methyltransferase activity"/>
    <property type="evidence" value="ECO:0007669"/>
    <property type="project" value="UniProtKB-KW"/>
</dbReference>
<organism evidence="4 5">
    <name type="scientific">Mucilaginibacter segetis</name>
    <dbReference type="NCBI Taxonomy" id="2793071"/>
    <lineage>
        <taxon>Bacteria</taxon>
        <taxon>Pseudomonadati</taxon>
        <taxon>Bacteroidota</taxon>
        <taxon>Sphingobacteriia</taxon>
        <taxon>Sphingobacteriales</taxon>
        <taxon>Sphingobacteriaceae</taxon>
        <taxon>Mucilaginibacter</taxon>
    </lineage>
</organism>
<dbReference type="EMBL" id="JAEHFW010000001">
    <property type="protein sequence ID" value="MBK0378230.1"/>
    <property type="molecule type" value="Genomic_DNA"/>
</dbReference>
<dbReference type="GO" id="GO:0032259">
    <property type="term" value="P:methylation"/>
    <property type="evidence" value="ECO:0007669"/>
    <property type="project" value="UniProtKB-KW"/>
</dbReference>
<keyword evidence="1 4" id="KW-0489">Methyltransferase</keyword>
<evidence type="ECO:0000256" key="2">
    <source>
        <dbReference type="ARBA" id="ARBA00022679"/>
    </source>
</evidence>
<protein>
    <submittedName>
        <fullName evidence="4">Class I SAM-dependent methyltransferase</fullName>
    </submittedName>
</protein>
<dbReference type="Gene3D" id="3.40.50.150">
    <property type="entry name" value="Vaccinia Virus protein VP39"/>
    <property type="match status" value="1"/>
</dbReference>
<dbReference type="PANTHER" id="PTHR43861">
    <property type="entry name" value="TRANS-ACONITATE 2-METHYLTRANSFERASE-RELATED"/>
    <property type="match status" value="1"/>
</dbReference>
<evidence type="ECO:0000259" key="3">
    <source>
        <dbReference type="Pfam" id="PF13649"/>
    </source>
</evidence>
<dbReference type="CDD" id="cd02440">
    <property type="entry name" value="AdoMet_MTases"/>
    <property type="match status" value="1"/>
</dbReference>
<evidence type="ECO:0000313" key="4">
    <source>
        <dbReference type="EMBL" id="MBK0378230.1"/>
    </source>
</evidence>
<keyword evidence="2" id="KW-0808">Transferase</keyword>
<comment type="caution">
    <text evidence="4">The sequence shown here is derived from an EMBL/GenBank/DDBJ whole genome shotgun (WGS) entry which is preliminary data.</text>
</comment>
<evidence type="ECO:0000256" key="1">
    <source>
        <dbReference type="ARBA" id="ARBA00022603"/>
    </source>
</evidence>
<evidence type="ECO:0000313" key="5">
    <source>
        <dbReference type="Proteomes" id="UP000613193"/>
    </source>
</evidence>
<dbReference type="Pfam" id="PF13649">
    <property type="entry name" value="Methyltransf_25"/>
    <property type="match status" value="1"/>
</dbReference>
<feature type="domain" description="Methyltransferase" evidence="3">
    <location>
        <begin position="47"/>
        <end position="136"/>
    </location>
</feature>
<keyword evidence="5" id="KW-1185">Reference proteome</keyword>
<dbReference type="InterPro" id="IPR029063">
    <property type="entry name" value="SAM-dependent_MTases_sf"/>
</dbReference>
<dbReference type="AlphaFoldDB" id="A0A934PSI1"/>
<reference evidence="4" key="1">
    <citation type="submission" date="2020-12" db="EMBL/GenBank/DDBJ databases">
        <title>Bacterial novel species Mucilaginibacter sp. SD-g isolated from soil.</title>
        <authorList>
            <person name="Jung H.-Y."/>
        </authorList>
    </citation>
    <scope>NUCLEOTIDE SEQUENCE</scope>
    <source>
        <strain evidence="4">SD-g</strain>
    </source>
</reference>
<dbReference type="InterPro" id="IPR041698">
    <property type="entry name" value="Methyltransf_25"/>
</dbReference>
<gene>
    <name evidence="4" type="ORF">I5M19_02870</name>
</gene>
<dbReference type="SUPFAM" id="SSF53335">
    <property type="entry name" value="S-adenosyl-L-methionine-dependent methyltransferases"/>
    <property type="match status" value="1"/>
</dbReference>